<dbReference type="GO" id="GO:0004806">
    <property type="term" value="F:triacylglycerol lipase activity"/>
    <property type="evidence" value="ECO:0007669"/>
    <property type="project" value="TreeGrafter"/>
</dbReference>
<feature type="domain" description="AB hydrolase-1" evidence="1">
    <location>
        <begin position="24"/>
        <end position="279"/>
    </location>
</feature>
<sequence length="299" mass="32137">MPEKIVGAGELKLWTEDFGDPADPAVLLIIGGVAQSIQWPDSLCRGLAASGRHVIRYDHRNTGKSSLVDFEKDPYDCHDLARDALAVLDAYGVDSAHVVGLSMGGYIGMLMALDHRPRMRSLTLISTSSAMAANPSALDGEPLFFSPPPDARYLEQLAAVKAELAAHPPTTREEFIEAKYRIYALVAGTTEYDLEECRRTMAREFDRANDPVHPDATASAIAATAAEGDLAPRLRSLDIPTLVIHGADDPIVPLEHGRALVENIPGAQGLFIEGYGHALMNAAVIEQWRAALTAFTGGA</sequence>
<keyword evidence="2" id="KW-0378">Hydrolase</keyword>
<dbReference type="EMBL" id="JAERRK010000007">
    <property type="protein sequence ID" value="MBL1083476.1"/>
    <property type="molecule type" value="Genomic_DNA"/>
</dbReference>
<evidence type="ECO:0000313" key="2">
    <source>
        <dbReference type="EMBL" id="MBL1083476.1"/>
    </source>
</evidence>
<dbReference type="InterPro" id="IPR050471">
    <property type="entry name" value="AB_hydrolase"/>
</dbReference>
<proteinExistence type="predicted"/>
<keyword evidence="3" id="KW-1185">Reference proteome</keyword>
<dbReference type="SUPFAM" id="SSF53474">
    <property type="entry name" value="alpha/beta-Hydrolases"/>
    <property type="match status" value="1"/>
</dbReference>
<dbReference type="RefSeq" id="WP_201836128.1">
    <property type="nucleotide sequence ID" value="NZ_JAERRK010000007.1"/>
</dbReference>
<dbReference type="InterPro" id="IPR000073">
    <property type="entry name" value="AB_hydrolase_1"/>
</dbReference>
<evidence type="ECO:0000313" key="3">
    <source>
        <dbReference type="Proteomes" id="UP000661858"/>
    </source>
</evidence>
<dbReference type="InterPro" id="IPR029058">
    <property type="entry name" value="AB_hydrolase_fold"/>
</dbReference>
<dbReference type="Gene3D" id="3.40.50.1820">
    <property type="entry name" value="alpha/beta hydrolase"/>
    <property type="match status" value="1"/>
</dbReference>
<gene>
    <name evidence="2" type="ORF">JK359_16100</name>
</gene>
<dbReference type="PANTHER" id="PTHR43433">
    <property type="entry name" value="HYDROLASE, ALPHA/BETA FOLD FAMILY PROTEIN"/>
    <property type="match status" value="1"/>
</dbReference>
<dbReference type="Proteomes" id="UP000661858">
    <property type="component" value="Unassembled WGS sequence"/>
</dbReference>
<name>A0A937EJW2_9ACTN</name>
<protein>
    <submittedName>
        <fullName evidence="2">Alpha/beta hydrolase</fullName>
    </submittedName>
</protein>
<dbReference type="Pfam" id="PF00561">
    <property type="entry name" value="Abhydrolase_1"/>
    <property type="match status" value="1"/>
</dbReference>
<dbReference type="AlphaFoldDB" id="A0A937EJW2"/>
<dbReference type="GO" id="GO:0046503">
    <property type="term" value="P:glycerolipid catabolic process"/>
    <property type="evidence" value="ECO:0007669"/>
    <property type="project" value="TreeGrafter"/>
</dbReference>
<reference evidence="2" key="1">
    <citation type="submission" date="2021-01" db="EMBL/GenBank/DDBJ databases">
        <title>WGS of actinomycetes isolated from Thailand.</title>
        <authorList>
            <person name="Thawai C."/>
        </authorList>
    </citation>
    <scope>NUCLEOTIDE SEQUENCE</scope>
    <source>
        <strain evidence="2">RCU-197</strain>
    </source>
</reference>
<accession>A0A937EJW2</accession>
<comment type="caution">
    <text evidence="2">The sequence shown here is derived from an EMBL/GenBank/DDBJ whole genome shotgun (WGS) entry which is preliminary data.</text>
</comment>
<evidence type="ECO:0000259" key="1">
    <source>
        <dbReference type="Pfam" id="PF00561"/>
    </source>
</evidence>
<dbReference type="PANTHER" id="PTHR43433:SF5">
    <property type="entry name" value="AB HYDROLASE-1 DOMAIN-CONTAINING PROTEIN"/>
    <property type="match status" value="1"/>
</dbReference>
<organism evidence="2 3">
    <name type="scientific">Streptomyces actinomycinicus</name>
    <dbReference type="NCBI Taxonomy" id="1695166"/>
    <lineage>
        <taxon>Bacteria</taxon>
        <taxon>Bacillati</taxon>
        <taxon>Actinomycetota</taxon>
        <taxon>Actinomycetes</taxon>
        <taxon>Kitasatosporales</taxon>
        <taxon>Streptomycetaceae</taxon>
        <taxon>Streptomyces</taxon>
    </lineage>
</organism>